<reference evidence="2" key="1">
    <citation type="journal article" date="2023" name="Mol. Phylogenet. Evol.">
        <title>Genome-scale phylogeny and comparative genomics of the fungal order Sordariales.</title>
        <authorList>
            <person name="Hensen N."/>
            <person name="Bonometti L."/>
            <person name="Westerberg I."/>
            <person name="Brannstrom I.O."/>
            <person name="Guillou S."/>
            <person name="Cros-Aarteil S."/>
            <person name="Calhoun S."/>
            <person name="Haridas S."/>
            <person name="Kuo A."/>
            <person name="Mondo S."/>
            <person name="Pangilinan J."/>
            <person name="Riley R."/>
            <person name="LaButti K."/>
            <person name="Andreopoulos B."/>
            <person name="Lipzen A."/>
            <person name="Chen C."/>
            <person name="Yan M."/>
            <person name="Daum C."/>
            <person name="Ng V."/>
            <person name="Clum A."/>
            <person name="Steindorff A."/>
            <person name="Ohm R.A."/>
            <person name="Martin F."/>
            <person name="Silar P."/>
            <person name="Natvig D.O."/>
            <person name="Lalanne C."/>
            <person name="Gautier V."/>
            <person name="Ament-Velasquez S.L."/>
            <person name="Kruys A."/>
            <person name="Hutchinson M.I."/>
            <person name="Powell A.J."/>
            <person name="Barry K."/>
            <person name="Miller A.N."/>
            <person name="Grigoriev I.V."/>
            <person name="Debuchy R."/>
            <person name="Gladieux P."/>
            <person name="Hiltunen Thoren M."/>
            <person name="Johannesson H."/>
        </authorList>
    </citation>
    <scope>NUCLEOTIDE SEQUENCE</scope>
    <source>
        <strain evidence="2">CBS 118394</strain>
    </source>
</reference>
<dbReference type="Proteomes" id="UP001283341">
    <property type="component" value="Unassembled WGS sequence"/>
</dbReference>
<gene>
    <name evidence="2" type="ORF">B0H66DRAFT_602718</name>
</gene>
<name>A0AAE0I468_9PEZI</name>
<reference evidence="2" key="2">
    <citation type="submission" date="2023-06" db="EMBL/GenBank/DDBJ databases">
        <authorList>
            <consortium name="Lawrence Berkeley National Laboratory"/>
            <person name="Haridas S."/>
            <person name="Hensen N."/>
            <person name="Bonometti L."/>
            <person name="Westerberg I."/>
            <person name="Brannstrom I.O."/>
            <person name="Guillou S."/>
            <person name="Cros-Aarteil S."/>
            <person name="Calhoun S."/>
            <person name="Kuo A."/>
            <person name="Mondo S."/>
            <person name="Pangilinan J."/>
            <person name="Riley R."/>
            <person name="Labutti K."/>
            <person name="Andreopoulos B."/>
            <person name="Lipzen A."/>
            <person name="Chen C."/>
            <person name="Yanf M."/>
            <person name="Daum C."/>
            <person name="Ng V."/>
            <person name="Clum A."/>
            <person name="Steindorff A."/>
            <person name="Ohm R."/>
            <person name="Martin F."/>
            <person name="Silar P."/>
            <person name="Natvig D."/>
            <person name="Lalanne C."/>
            <person name="Gautier V."/>
            <person name="Ament-Velasquez S.L."/>
            <person name="Kruys A."/>
            <person name="Hutchinson M.I."/>
            <person name="Powell A.J."/>
            <person name="Barry K."/>
            <person name="Miller A.N."/>
            <person name="Grigoriev I.V."/>
            <person name="Debuchy R."/>
            <person name="Gladieux P."/>
            <person name="Thoren M.H."/>
            <person name="Johannesson H."/>
        </authorList>
    </citation>
    <scope>NUCLEOTIDE SEQUENCE</scope>
    <source>
        <strain evidence="2">CBS 118394</strain>
    </source>
</reference>
<evidence type="ECO:0000313" key="3">
    <source>
        <dbReference type="Proteomes" id="UP001283341"/>
    </source>
</evidence>
<protein>
    <submittedName>
        <fullName evidence="2">Uncharacterized protein</fullName>
    </submittedName>
</protein>
<dbReference type="EMBL" id="JAUEDM010000004">
    <property type="protein sequence ID" value="KAK3318116.1"/>
    <property type="molecule type" value="Genomic_DNA"/>
</dbReference>
<dbReference type="AlphaFoldDB" id="A0AAE0I468"/>
<keyword evidence="3" id="KW-1185">Reference proteome</keyword>
<proteinExistence type="predicted"/>
<accession>A0AAE0I468</accession>
<feature type="compositionally biased region" description="Pro residues" evidence="1">
    <location>
        <begin position="1"/>
        <end position="14"/>
    </location>
</feature>
<organism evidence="2 3">
    <name type="scientific">Apodospora peruviana</name>
    <dbReference type="NCBI Taxonomy" id="516989"/>
    <lineage>
        <taxon>Eukaryota</taxon>
        <taxon>Fungi</taxon>
        <taxon>Dikarya</taxon>
        <taxon>Ascomycota</taxon>
        <taxon>Pezizomycotina</taxon>
        <taxon>Sordariomycetes</taxon>
        <taxon>Sordariomycetidae</taxon>
        <taxon>Sordariales</taxon>
        <taxon>Lasiosphaeriaceae</taxon>
        <taxon>Apodospora</taxon>
    </lineage>
</organism>
<evidence type="ECO:0000256" key="1">
    <source>
        <dbReference type="SAM" id="MobiDB-lite"/>
    </source>
</evidence>
<evidence type="ECO:0000313" key="2">
    <source>
        <dbReference type="EMBL" id="KAK3318116.1"/>
    </source>
</evidence>
<sequence length="202" mass="23524">MSPSSDPPTQPPGGQPNLTTTMVPTSEPVVAGTPIWTPIYDINSPYLEEQHAAKAEIQYLMLHRNQEWHTALLPTPDQKAFAIQVVWDTIVSSMQREYCVRHYGLWTCIYTEAEEIMAMQYENMDQEMLRKALAKFDWLKRVMDMIKNPPPLEFDDSYIRNHLDWAGDHTVIHVISMASRYGFMQLDRMLYALLGERDPEWF</sequence>
<comment type="caution">
    <text evidence="2">The sequence shown here is derived from an EMBL/GenBank/DDBJ whole genome shotgun (WGS) entry which is preliminary data.</text>
</comment>
<feature type="region of interest" description="Disordered" evidence="1">
    <location>
        <begin position="1"/>
        <end position="22"/>
    </location>
</feature>